<feature type="transmembrane region" description="Helical" evidence="2">
    <location>
        <begin position="170"/>
        <end position="188"/>
    </location>
</feature>
<dbReference type="Pfam" id="PF06772">
    <property type="entry name" value="LtrA"/>
    <property type="match status" value="1"/>
</dbReference>
<proteinExistence type="predicted"/>
<dbReference type="OrthoDB" id="3177213at2759"/>
<evidence type="ECO:0000256" key="1">
    <source>
        <dbReference type="SAM" id="MobiDB-lite"/>
    </source>
</evidence>
<dbReference type="AlphaFoldDB" id="A0A0A1TMU8"/>
<dbReference type="PANTHER" id="PTHR42101">
    <property type="entry name" value="CHROMOSOME 16, WHOLE GENOME SHOTGUN SEQUENCE"/>
    <property type="match status" value="1"/>
</dbReference>
<organism evidence="3 4">
    <name type="scientific">[Torrubiella] hemipterigena</name>
    <dbReference type="NCBI Taxonomy" id="1531966"/>
    <lineage>
        <taxon>Eukaryota</taxon>
        <taxon>Fungi</taxon>
        <taxon>Dikarya</taxon>
        <taxon>Ascomycota</taxon>
        <taxon>Pezizomycotina</taxon>
        <taxon>Sordariomycetes</taxon>
        <taxon>Hypocreomycetidae</taxon>
        <taxon>Hypocreales</taxon>
        <taxon>Clavicipitaceae</taxon>
        <taxon>Clavicipitaceae incertae sedis</taxon>
        <taxon>'Torrubiella' clade</taxon>
    </lineage>
</organism>
<feature type="compositionally biased region" description="Basic and acidic residues" evidence="1">
    <location>
        <begin position="1"/>
        <end position="12"/>
    </location>
</feature>
<feature type="region of interest" description="Disordered" evidence="1">
    <location>
        <begin position="621"/>
        <end position="650"/>
    </location>
</feature>
<accession>A0A0A1TMU8</accession>
<evidence type="ECO:0008006" key="5">
    <source>
        <dbReference type="Google" id="ProtNLM"/>
    </source>
</evidence>
<feature type="transmembrane region" description="Helical" evidence="2">
    <location>
        <begin position="101"/>
        <end position="123"/>
    </location>
</feature>
<feature type="transmembrane region" description="Helical" evidence="2">
    <location>
        <begin position="336"/>
        <end position="357"/>
    </location>
</feature>
<feature type="transmembrane region" description="Helical" evidence="2">
    <location>
        <begin position="130"/>
        <end position="150"/>
    </location>
</feature>
<feature type="transmembrane region" description="Helical" evidence="2">
    <location>
        <begin position="305"/>
        <end position="324"/>
    </location>
</feature>
<keyword evidence="2" id="KW-0472">Membrane</keyword>
<evidence type="ECO:0000256" key="2">
    <source>
        <dbReference type="SAM" id="Phobius"/>
    </source>
</evidence>
<dbReference type="Proteomes" id="UP000039046">
    <property type="component" value="Unassembled WGS sequence"/>
</dbReference>
<sequence length="650" mass="72600">MGSSESIRDSEKALSATPRTLTGSSDGKPKELGAAVKLHMFSSPLVKQSDSDQHHQDGVVEYPQMKRYEEPTLLEIFYDLFFAATYNAFCDVKQVTGGRTFKASIGYFCLLWLTWFAVTLYEVRYATDSVFSRVATAVQLGALIGFVVVAPKFDPSSDSQESSVMQSFSLILAVSRAALFVQYSWMLFHLRKHKRSILPLALQASIYFVAAVVYLGVSFAFKEDGRNRVYMTWYFISGAEALATLAIAQMAHTVEISSTHLMKRMALLTVMILGEGVESLAKKVITIVNGPRLDSNVWDNTTRGYLAAAAATIYFVFLVYFDWLGHNFNLPRFRQVFWLIVHLPFHLALVLFMQGFVQLLIWGKIATAINQIQDIGDPSDTYDTYNQSITSQLVVQSLNASIQGFFQSYPVKSTATTDAINEALGNIAKIPTDFWVAVVNATTDINDPNGPQPAVINNFRGTLLEALTNIIATLCNVVFAAFGIDLQGEVAAKNARQGDQITKTSFQLEISYLNWERYGLVFAYTYVASGCAILLLVVLKSISSTLPRRLWAIIRLAIIIVLALGTGLTAILWYDFDRAWDFLNSSWVSPTIALVWFCLVVITHINLRPFKRGLALFKSARKQRKNKNKNKSKNKHKKKVVAEENVPTTE</sequence>
<dbReference type="InterPro" id="IPR010640">
    <property type="entry name" value="Low_temperature_requirement_A"/>
</dbReference>
<name>A0A0A1TMU8_9HYPO</name>
<evidence type="ECO:0000313" key="3">
    <source>
        <dbReference type="EMBL" id="CEJ92463.1"/>
    </source>
</evidence>
<dbReference type="PANTHER" id="PTHR42101:SF1">
    <property type="entry name" value="LOW TEMPERATURE REQUIREMENT A"/>
    <property type="match status" value="1"/>
</dbReference>
<dbReference type="EMBL" id="CDHN01000004">
    <property type="protein sequence ID" value="CEJ92463.1"/>
    <property type="molecule type" value="Genomic_DNA"/>
</dbReference>
<reference evidence="3 4" key="1">
    <citation type="journal article" date="2015" name="Genome Announc.">
        <title>Draft Genome Sequence and Gene Annotation of the Entomopathogenic Fungus Verticillium hemipterigenum.</title>
        <authorList>
            <person name="Horn F."/>
            <person name="Habel A."/>
            <person name="Scharf D.H."/>
            <person name="Dworschak J."/>
            <person name="Brakhage A.A."/>
            <person name="Guthke R."/>
            <person name="Hertweck C."/>
            <person name="Linde J."/>
        </authorList>
    </citation>
    <scope>NUCLEOTIDE SEQUENCE [LARGE SCALE GENOMIC DNA]</scope>
</reference>
<feature type="transmembrane region" description="Helical" evidence="2">
    <location>
        <begin position="550"/>
        <end position="574"/>
    </location>
</feature>
<feature type="region of interest" description="Disordered" evidence="1">
    <location>
        <begin position="1"/>
        <end position="30"/>
    </location>
</feature>
<keyword evidence="2" id="KW-1133">Transmembrane helix</keyword>
<feature type="transmembrane region" description="Helical" evidence="2">
    <location>
        <begin position="200"/>
        <end position="221"/>
    </location>
</feature>
<keyword evidence="4" id="KW-1185">Reference proteome</keyword>
<feature type="transmembrane region" description="Helical" evidence="2">
    <location>
        <begin position="233"/>
        <end position="254"/>
    </location>
</feature>
<feature type="transmembrane region" description="Helical" evidence="2">
    <location>
        <begin position="586"/>
        <end position="607"/>
    </location>
</feature>
<dbReference type="STRING" id="1531966.A0A0A1TMU8"/>
<feature type="compositionally biased region" description="Basic residues" evidence="1">
    <location>
        <begin position="621"/>
        <end position="639"/>
    </location>
</feature>
<feature type="transmembrane region" description="Helical" evidence="2">
    <location>
        <begin position="518"/>
        <end position="538"/>
    </location>
</feature>
<gene>
    <name evidence="3" type="ORF">VHEMI08115</name>
</gene>
<protein>
    <recommendedName>
        <fullName evidence="5">Low temperature requirement A</fullName>
    </recommendedName>
</protein>
<keyword evidence="2" id="KW-0812">Transmembrane</keyword>
<evidence type="ECO:0000313" key="4">
    <source>
        <dbReference type="Proteomes" id="UP000039046"/>
    </source>
</evidence>
<dbReference type="HOGENOM" id="CLU_016136_1_0_1"/>